<dbReference type="EMBL" id="MEUG01000001">
    <property type="protein sequence ID" value="OGC28729.1"/>
    <property type="molecule type" value="Genomic_DNA"/>
</dbReference>
<dbReference type="NCBIfam" id="TIGR02734">
    <property type="entry name" value="crtI_fam"/>
    <property type="match status" value="1"/>
</dbReference>
<dbReference type="Proteomes" id="UP000178602">
    <property type="component" value="Unassembled WGS sequence"/>
</dbReference>
<comment type="caution">
    <text evidence="6">The sequence shown here is derived from an EMBL/GenBank/DDBJ whole genome shotgun (WGS) entry which is preliminary data.</text>
</comment>
<dbReference type="PRINTS" id="PR00419">
    <property type="entry name" value="ADXRDTASE"/>
</dbReference>
<evidence type="ECO:0000256" key="4">
    <source>
        <dbReference type="RuleBase" id="RU362075"/>
    </source>
</evidence>
<gene>
    <name evidence="6" type="ORF">A3K49_07245</name>
</gene>
<dbReference type="Pfam" id="PF01593">
    <property type="entry name" value="Amino_oxidase"/>
    <property type="match status" value="1"/>
</dbReference>
<dbReference type="SUPFAM" id="SSF51905">
    <property type="entry name" value="FAD/NAD(P)-binding domain"/>
    <property type="match status" value="1"/>
</dbReference>
<evidence type="ECO:0000313" key="7">
    <source>
        <dbReference type="Proteomes" id="UP000178602"/>
    </source>
</evidence>
<dbReference type="PANTHER" id="PTHR43734">
    <property type="entry name" value="PHYTOENE DESATURASE"/>
    <property type="match status" value="1"/>
</dbReference>
<dbReference type="InterPro" id="IPR014105">
    <property type="entry name" value="Carotenoid/retinoid_OxRdtase"/>
</dbReference>
<protein>
    <submittedName>
        <fullName evidence="6">Phytoene dehydrogenase</fullName>
    </submittedName>
</protein>
<name>A0A1F4T893_UNCSA</name>
<dbReference type="Gene3D" id="3.50.50.60">
    <property type="entry name" value="FAD/NAD(P)-binding domain"/>
    <property type="match status" value="2"/>
</dbReference>
<keyword evidence="3 4" id="KW-0560">Oxidoreductase</keyword>
<accession>A0A1F4T893</accession>
<comment type="similarity">
    <text evidence="4">Belongs to the carotenoid/retinoid oxidoreductase family.</text>
</comment>
<dbReference type="GO" id="GO:0016117">
    <property type="term" value="P:carotenoid biosynthetic process"/>
    <property type="evidence" value="ECO:0007669"/>
    <property type="project" value="UniProtKB-KW"/>
</dbReference>
<comment type="pathway">
    <text evidence="1 4">Carotenoid biosynthesis.</text>
</comment>
<evidence type="ECO:0000256" key="1">
    <source>
        <dbReference type="ARBA" id="ARBA00004829"/>
    </source>
</evidence>
<keyword evidence="2 4" id="KW-0125">Carotenoid biosynthesis</keyword>
<evidence type="ECO:0000259" key="5">
    <source>
        <dbReference type="Pfam" id="PF01593"/>
    </source>
</evidence>
<sequence length="491" mass="54837">MAKKEVIIVGAGCGGLAAAALLAKSGFAVTVLEKNPSPGGRARVMKTGGFTFDLGPSWYLMPEVFEEFFALFGKTPSDYYQLRRLDPNYRVFFGDEAHDIPADQQKVGKLFEQLEPGGAKKLDQYLKNAAYQYNVAMKDFIGREYHSLLDFFNWRIISQGPRLHIFESLDRYVRRFFAEKRLRQILEYTVVFLGGSPRNTPALYSIMSHVDFGLGVWYPDSGIGAVPEALCQLGASLGVRILCGHNVTRIETNGKKATGVVTDKGTFPADIVLVNADYQHAETTLLAKEAVSYPPRYWESRKMGPSAVLLYIGLNKKIPGLHHHNLYLDPSWDEHFKTLFDKPAWPEHFSYYVSCPSKTDPLVAPPGGETIFVLVPVAAGLVDTPLIRQKYFDQVVAHLEKLTGEEIRPNIVYQQTFAQKAFTQAYNSYKGTALGLAHTLFQTAVFRPSHQSKKISNLYYTGGYTHPGIGLPMVLISAQIVSREIAQNHAR</sequence>
<feature type="domain" description="Amine oxidase" evidence="5">
    <location>
        <begin position="14"/>
        <end position="485"/>
    </location>
</feature>
<proteinExistence type="inferred from homology"/>
<dbReference type="AlphaFoldDB" id="A0A1F4T893"/>
<organism evidence="6 7">
    <name type="scientific">candidate division WOR-1 bacterium RIFOXYC12_FULL_54_18</name>
    <dbReference type="NCBI Taxonomy" id="1802584"/>
    <lineage>
        <taxon>Bacteria</taxon>
        <taxon>Bacillati</taxon>
        <taxon>Saganbacteria</taxon>
    </lineage>
</organism>
<dbReference type="InterPro" id="IPR036188">
    <property type="entry name" value="FAD/NAD-bd_sf"/>
</dbReference>
<dbReference type="PANTHER" id="PTHR43734:SF1">
    <property type="entry name" value="PHYTOENE DESATURASE"/>
    <property type="match status" value="1"/>
</dbReference>
<evidence type="ECO:0000256" key="3">
    <source>
        <dbReference type="ARBA" id="ARBA00023002"/>
    </source>
</evidence>
<dbReference type="GO" id="GO:0016491">
    <property type="term" value="F:oxidoreductase activity"/>
    <property type="evidence" value="ECO:0007669"/>
    <property type="project" value="UniProtKB-KW"/>
</dbReference>
<evidence type="ECO:0000313" key="6">
    <source>
        <dbReference type="EMBL" id="OGC28729.1"/>
    </source>
</evidence>
<dbReference type="InterPro" id="IPR002937">
    <property type="entry name" value="Amino_oxidase"/>
</dbReference>
<reference evidence="6 7" key="1">
    <citation type="journal article" date="2016" name="Nat. Commun.">
        <title>Thousands of microbial genomes shed light on interconnected biogeochemical processes in an aquifer system.</title>
        <authorList>
            <person name="Anantharaman K."/>
            <person name="Brown C.T."/>
            <person name="Hug L.A."/>
            <person name="Sharon I."/>
            <person name="Castelle C.J."/>
            <person name="Probst A.J."/>
            <person name="Thomas B.C."/>
            <person name="Singh A."/>
            <person name="Wilkins M.J."/>
            <person name="Karaoz U."/>
            <person name="Brodie E.L."/>
            <person name="Williams K.H."/>
            <person name="Hubbard S.S."/>
            <person name="Banfield J.F."/>
        </authorList>
    </citation>
    <scope>NUCLEOTIDE SEQUENCE [LARGE SCALE GENOMIC DNA]</scope>
</reference>
<evidence type="ECO:0000256" key="2">
    <source>
        <dbReference type="ARBA" id="ARBA00022746"/>
    </source>
</evidence>